<evidence type="ECO:0000313" key="2">
    <source>
        <dbReference type="Proteomes" id="UP000737018"/>
    </source>
</evidence>
<organism evidence="1 2">
    <name type="scientific">Castanea mollissima</name>
    <name type="common">Chinese chestnut</name>
    <dbReference type="NCBI Taxonomy" id="60419"/>
    <lineage>
        <taxon>Eukaryota</taxon>
        <taxon>Viridiplantae</taxon>
        <taxon>Streptophyta</taxon>
        <taxon>Embryophyta</taxon>
        <taxon>Tracheophyta</taxon>
        <taxon>Spermatophyta</taxon>
        <taxon>Magnoliopsida</taxon>
        <taxon>eudicotyledons</taxon>
        <taxon>Gunneridae</taxon>
        <taxon>Pentapetalae</taxon>
        <taxon>rosids</taxon>
        <taxon>fabids</taxon>
        <taxon>Fagales</taxon>
        <taxon>Fagaceae</taxon>
        <taxon>Castanea</taxon>
    </lineage>
</organism>
<keyword evidence="2" id="KW-1185">Reference proteome</keyword>
<gene>
    <name evidence="1" type="ORF">CMV_028691</name>
</gene>
<reference evidence="1" key="1">
    <citation type="submission" date="2020-03" db="EMBL/GenBank/DDBJ databases">
        <title>Castanea mollissima Vanexum genome sequencing.</title>
        <authorList>
            <person name="Staton M."/>
        </authorList>
    </citation>
    <scope>NUCLEOTIDE SEQUENCE</scope>
    <source>
        <tissue evidence="1">Leaf</tissue>
    </source>
</reference>
<dbReference type="Proteomes" id="UP000737018">
    <property type="component" value="Unassembled WGS sequence"/>
</dbReference>
<comment type="caution">
    <text evidence="1">The sequence shown here is derived from an EMBL/GenBank/DDBJ whole genome shotgun (WGS) entry which is preliminary data.</text>
</comment>
<dbReference type="EMBL" id="JRKL02012528">
    <property type="protein sequence ID" value="KAF3944882.1"/>
    <property type="molecule type" value="Genomic_DNA"/>
</dbReference>
<name>A0A8J4Q6Z8_9ROSI</name>
<evidence type="ECO:0000313" key="1">
    <source>
        <dbReference type="EMBL" id="KAF3944882.1"/>
    </source>
</evidence>
<accession>A0A8J4Q6Z8</accession>
<protein>
    <submittedName>
        <fullName evidence="1">Uncharacterized protein</fullName>
    </submittedName>
</protein>
<dbReference type="AlphaFoldDB" id="A0A8J4Q6Z8"/>
<proteinExistence type="predicted"/>
<sequence>MGVIQICAPQNGNPCCRRRISKPAPNPGTKKRIRIFSFSVYFLRRRFGDPASSSKLNEAFSGDFWRRKLRH</sequence>